<dbReference type="OrthoDB" id="2049816at2"/>
<evidence type="ECO:0000256" key="1">
    <source>
        <dbReference type="SAM" id="SignalP"/>
    </source>
</evidence>
<protein>
    <recommendedName>
        <fullName evidence="4">Pre-peptidase C-terminal domain-containing protein</fullName>
    </recommendedName>
</protein>
<reference evidence="2 3" key="1">
    <citation type="submission" date="2016-12" db="EMBL/GenBank/DDBJ databases">
        <authorList>
            <person name="Song W.-J."/>
            <person name="Kurnit D.M."/>
        </authorList>
    </citation>
    <scope>NUCLEOTIDE SEQUENCE [LARGE SCALE GENOMIC DNA]</scope>
    <source>
        <strain evidence="2 3">DSM 12503</strain>
    </source>
</reference>
<evidence type="ECO:0008006" key="4">
    <source>
        <dbReference type="Google" id="ProtNLM"/>
    </source>
</evidence>
<evidence type="ECO:0000313" key="3">
    <source>
        <dbReference type="Proteomes" id="UP000184612"/>
    </source>
</evidence>
<dbReference type="STRING" id="1121345.SAMN02745217_03337"/>
<organism evidence="2 3">
    <name type="scientific">Anaerocolumna xylanovorans DSM 12503</name>
    <dbReference type="NCBI Taxonomy" id="1121345"/>
    <lineage>
        <taxon>Bacteria</taxon>
        <taxon>Bacillati</taxon>
        <taxon>Bacillota</taxon>
        <taxon>Clostridia</taxon>
        <taxon>Lachnospirales</taxon>
        <taxon>Lachnospiraceae</taxon>
        <taxon>Anaerocolumna</taxon>
    </lineage>
</organism>
<dbReference type="EMBL" id="FRFD01000010">
    <property type="protein sequence ID" value="SHO51785.1"/>
    <property type="molecule type" value="Genomic_DNA"/>
</dbReference>
<dbReference type="SUPFAM" id="SSF89260">
    <property type="entry name" value="Collagen-binding domain"/>
    <property type="match status" value="1"/>
</dbReference>
<gene>
    <name evidence="2" type="ORF">SAMN02745217_03337</name>
</gene>
<proteinExistence type="predicted"/>
<dbReference type="Gene3D" id="2.60.120.380">
    <property type="match status" value="1"/>
</dbReference>
<evidence type="ECO:0000313" key="2">
    <source>
        <dbReference type="EMBL" id="SHO51785.1"/>
    </source>
</evidence>
<keyword evidence="3" id="KW-1185">Reference proteome</keyword>
<accession>A0A1M7YGM5</accession>
<keyword evidence="1" id="KW-0732">Signal</keyword>
<dbReference type="Proteomes" id="UP000184612">
    <property type="component" value="Unassembled WGS sequence"/>
</dbReference>
<dbReference type="AlphaFoldDB" id="A0A1M7YGM5"/>
<dbReference type="RefSeq" id="WP_073589997.1">
    <property type="nucleotide sequence ID" value="NZ_FRFD01000010.1"/>
</dbReference>
<feature type="signal peptide" evidence="1">
    <location>
        <begin position="1"/>
        <end position="26"/>
    </location>
</feature>
<feature type="chain" id="PRO_5012771379" description="Pre-peptidase C-terminal domain-containing protein" evidence="1">
    <location>
        <begin position="27"/>
        <end position="377"/>
    </location>
</feature>
<name>A0A1M7YGM5_9FIRM</name>
<sequence>MKKLRLLSGFFAICLCLGLLSLNVKASEATDTGSTYDTIQPASLVTGDEDTSSFESYDLTIPVSTKSLIVPVNMDYKGQLKIDLVGTSVEKSVTIALFKDEACTTAVGYSEYLSSGTLSGDLDVDVPAKGTYYLKLEIPSYATTDAVVTATPYSFSSENKALKNKVWLGTHSFSYDSLVYNKVTISTPGYITVEAAPLNDSTSSVYVALTNSSKKALTDQMYLSSYNKYTAYYAVKKGTYYLVTKSSYDYKLRYTFTAVKESAGNTSKAKAVSIGKGKTIKGLALAEDSTSKADWYKVKLTKKQVLSLSVYAKSSDTIKFEIIPANDRLILIGSTFRLYQNDGGVYASKDGMSAGTYYIKVTKASKATSGYYTIKFN</sequence>